<dbReference type="PRINTS" id="PR00131">
    <property type="entry name" value="GLHYDRLASE1"/>
</dbReference>
<evidence type="ECO:0000256" key="4">
    <source>
        <dbReference type="ARBA" id="ARBA00023295"/>
    </source>
</evidence>
<evidence type="ECO:0000256" key="5">
    <source>
        <dbReference type="PROSITE-ProRule" id="PRU10055"/>
    </source>
</evidence>
<organism evidence="7">
    <name type="scientific">Anaerolinea thermolimosa</name>
    <dbReference type="NCBI Taxonomy" id="229919"/>
    <lineage>
        <taxon>Bacteria</taxon>
        <taxon>Bacillati</taxon>
        <taxon>Chloroflexota</taxon>
        <taxon>Anaerolineae</taxon>
        <taxon>Anaerolineales</taxon>
        <taxon>Anaerolineaceae</taxon>
        <taxon>Anaerolinea</taxon>
    </lineage>
</organism>
<dbReference type="InterPro" id="IPR017853">
    <property type="entry name" value="GH"/>
</dbReference>
<evidence type="ECO:0000256" key="2">
    <source>
        <dbReference type="ARBA" id="ARBA00012744"/>
    </source>
</evidence>
<comment type="caution">
    <text evidence="7">The sequence shown here is derived from an EMBL/GenBank/DDBJ whole genome shotgun (WGS) entry which is preliminary data.</text>
</comment>
<dbReference type="GO" id="GO:0008422">
    <property type="term" value="F:beta-glucosidase activity"/>
    <property type="evidence" value="ECO:0007669"/>
    <property type="project" value="UniProtKB-EC"/>
</dbReference>
<dbReference type="PROSITE" id="PS00572">
    <property type="entry name" value="GLYCOSYL_HYDROL_F1_1"/>
    <property type="match status" value="1"/>
</dbReference>
<dbReference type="SUPFAM" id="SSF51445">
    <property type="entry name" value="(Trans)glycosidases"/>
    <property type="match status" value="1"/>
</dbReference>
<dbReference type="InterPro" id="IPR001360">
    <property type="entry name" value="Glyco_hydro_1"/>
</dbReference>
<dbReference type="Pfam" id="PF00232">
    <property type="entry name" value="Glyco_hydro_1"/>
    <property type="match status" value="1"/>
</dbReference>
<dbReference type="PANTHER" id="PTHR10353:SF36">
    <property type="entry name" value="LP05116P"/>
    <property type="match status" value="1"/>
</dbReference>
<protein>
    <recommendedName>
        <fullName evidence="2">beta-glucosidase</fullName>
        <ecNumber evidence="2">3.2.1.21</ecNumber>
    </recommendedName>
</protein>
<evidence type="ECO:0000256" key="1">
    <source>
        <dbReference type="ARBA" id="ARBA00010838"/>
    </source>
</evidence>
<keyword evidence="4" id="KW-0326">Glycosidase</keyword>
<feature type="active site" description="Nucleophile" evidence="5">
    <location>
        <position position="338"/>
    </location>
</feature>
<gene>
    <name evidence="7" type="ORF">ENT37_12320</name>
</gene>
<dbReference type="EMBL" id="DSYK01000613">
    <property type="protein sequence ID" value="HGS22633.1"/>
    <property type="molecule type" value="Genomic_DNA"/>
</dbReference>
<dbReference type="EC" id="3.2.1.21" evidence="2"/>
<dbReference type="GO" id="GO:0005829">
    <property type="term" value="C:cytosol"/>
    <property type="evidence" value="ECO:0007669"/>
    <property type="project" value="TreeGrafter"/>
</dbReference>
<name>A0A7C4KJA0_9CHLR</name>
<sequence>MMNVFPEGFLWGAATAAHQVEGNNINSDFWVFEHTPGTIFAEPSGDACDHYRLFRKDIQMLHELGLNAYRFSIEWARVEPEPGFISRASLYHYREVLETCHEQGVTPLVTLHHFTSPRWLMKMGGWESPETPARFAAYAEAVMRELGALIPYVCTINEANIGVLLQLMRFDGGQEGQAPVGVEATERQKAYNAWMEACARELNSTPERVKNFLFSATDAAIAVVKQAHERAREAVKTVRPEAQVGITLALSEIQTRPGGEEMAARLRYALYEQFLPAMAGDDFIGVQNYTRMRVGPQGVLPNEEGMELTQMNYEFYPEALEGVIRMVAQAGKPMIVTENGIGTEDDSRRVEFIRRALQGVLRCLADGLDVRGYMYWSLLDNFEWTFGYRPKFGLVAVDRTTQVRTIKPSARFLGQIARQNRLDD</sequence>
<dbReference type="AlphaFoldDB" id="A0A7C4KJA0"/>
<comment type="similarity">
    <text evidence="1 6">Belongs to the glycosyl hydrolase 1 family.</text>
</comment>
<dbReference type="Gene3D" id="3.20.20.80">
    <property type="entry name" value="Glycosidases"/>
    <property type="match status" value="1"/>
</dbReference>
<keyword evidence="3 7" id="KW-0378">Hydrolase</keyword>
<dbReference type="InterPro" id="IPR018120">
    <property type="entry name" value="Glyco_hydro_1_AS"/>
</dbReference>
<accession>A0A7C4KJA0</accession>
<dbReference type="GO" id="GO:0016052">
    <property type="term" value="P:carbohydrate catabolic process"/>
    <property type="evidence" value="ECO:0007669"/>
    <property type="project" value="TreeGrafter"/>
</dbReference>
<evidence type="ECO:0000256" key="3">
    <source>
        <dbReference type="ARBA" id="ARBA00022801"/>
    </source>
</evidence>
<evidence type="ECO:0000313" key="7">
    <source>
        <dbReference type="EMBL" id="HGS22633.1"/>
    </source>
</evidence>
<proteinExistence type="inferred from homology"/>
<reference evidence="7" key="1">
    <citation type="journal article" date="2020" name="mSystems">
        <title>Genome- and Community-Level Interaction Insights into Carbon Utilization and Element Cycling Functions of Hydrothermarchaeota in Hydrothermal Sediment.</title>
        <authorList>
            <person name="Zhou Z."/>
            <person name="Liu Y."/>
            <person name="Xu W."/>
            <person name="Pan J."/>
            <person name="Luo Z.H."/>
            <person name="Li M."/>
        </authorList>
    </citation>
    <scope>NUCLEOTIDE SEQUENCE [LARGE SCALE GENOMIC DNA]</scope>
    <source>
        <strain evidence="7">SpSt-573</strain>
    </source>
</reference>
<dbReference type="PANTHER" id="PTHR10353">
    <property type="entry name" value="GLYCOSYL HYDROLASE"/>
    <property type="match status" value="1"/>
</dbReference>
<evidence type="ECO:0000256" key="6">
    <source>
        <dbReference type="RuleBase" id="RU003690"/>
    </source>
</evidence>